<dbReference type="AlphaFoldDB" id="A0A0A0JLS1"/>
<comment type="caution">
    <text evidence="3">The sequence shown here is derived from an EMBL/GenBank/DDBJ whole genome shotgun (WGS) entry which is preliminary data.</text>
</comment>
<evidence type="ECO:0000313" key="4">
    <source>
        <dbReference type="Proteomes" id="UP000030011"/>
    </source>
</evidence>
<gene>
    <name evidence="3" type="ORF">N803_03685</name>
</gene>
<protein>
    <submittedName>
        <fullName evidence="3">Carboxylate-amine ligase</fullName>
    </submittedName>
</protein>
<dbReference type="GO" id="GO:0005524">
    <property type="term" value="F:ATP binding"/>
    <property type="evidence" value="ECO:0007669"/>
    <property type="project" value="UniProtKB-UniRule"/>
</dbReference>
<dbReference type="Proteomes" id="UP000030011">
    <property type="component" value="Unassembled WGS sequence"/>
</dbReference>
<keyword evidence="4" id="KW-1185">Reference proteome</keyword>
<keyword evidence="3" id="KW-0436">Ligase</keyword>
<dbReference type="SUPFAM" id="SSF56059">
    <property type="entry name" value="Glutathione synthetase ATP-binding domain-like"/>
    <property type="match status" value="1"/>
</dbReference>
<reference evidence="3 4" key="1">
    <citation type="submission" date="2013-08" db="EMBL/GenBank/DDBJ databases">
        <title>The genome sequence of Knoellia subterranea.</title>
        <authorList>
            <person name="Zhu W."/>
            <person name="Wang G."/>
        </authorList>
    </citation>
    <scope>NUCLEOTIDE SEQUENCE [LARGE SCALE GENOMIC DNA]</scope>
    <source>
        <strain evidence="3 4">KCTC 19937</strain>
    </source>
</reference>
<dbReference type="EMBL" id="AVPK01000009">
    <property type="protein sequence ID" value="KGN36571.1"/>
    <property type="molecule type" value="Genomic_DNA"/>
</dbReference>
<dbReference type="eggNOG" id="COG3919">
    <property type="taxonomic scope" value="Bacteria"/>
</dbReference>
<accession>A0A0A0JLS1</accession>
<evidence type="ECO:0000259" key="2">
    <source>
        <dbReference type="PROSITE" id="PS50975"/>
    </source>
</evidence>
<dbReference type="STRING" id="1385521.N803_03685"/>
<dbReference type="Gene3D" id="3.30.470.20">
    <property type="entry name" value="ATP-grasp fold, B domain"/>
    <property type="match status" value="1"/>
</dbReference>
<evidence type="ECO:0000256" key="1">
    <source>
        <dbReference type="PROSITE-ProRule" id="PRU00409"/>
    </source>
</evidence>
<name>A0A0A0JLS1_9MICO</name>
<proteinExistence type="predicted"/>
<keyword evidence="1" id="KW-0067">ATP-binding</keyword>
<feature type="domain" description="ATP-grasp" evidence="2">
    <location>
        <begin position="137"/>
        <end position="340"/>
    </location>
</feature>
<sequence length="442" mass="48940">MSQNLSASKASYESIADQPFVPVIVGAHVGGYSLVRAFHEAYAVRSLVVTGATSWVVEDSAILEVVNCADAHDPEVLAATLKASPFAELSQPKILLATSDSLVDVIALMRDQLDDSWKVPYAGADALARATRKHTFEEAAQAAGVTTPATTFIDLGDPAYDVVSADLPTDGYPLIVKPTAPAAWNRVKFDGQAKVHTVATQDELRDLVGRVQAAGYRETLIVQDMIPGDDTGMRILTCYCDKDSRVRFASYGRTLIEEHSPGLLGVPAAILTGQNREIVDEAVRLLAELKWVGYANFDLKYDPRDGKSKFFELNPRLGRSNYYVTGTGFNPVTWYVDEYVHDNLPEDFELLEANTETVYSVVPVRTIKWAIKRHPDLWERTRRVIKAGGLRNPLHYKVEKNPKRWAKILAAGVSYDRKFHQYYDPEAAYHPGGEPADSDIPR</sequence>
<dbReference type="InterPro" id="IPR011761">
    <property type="entry name" value="ATP-grasp"/>
</dbReference>
<keyword evidence="1" id="KW-0547">Nucleotide-binding</keyword>
<dbReference type="RefSeq" id="WP_052112310.1">
    <property type="nucleotide sequence ID" value="NZ_AVPK01000009.1"/>
</dbReference>
<evidence type="ECO:0000313" key="3">
    <source>
        <dbReference type="EMBL" id="KGN36571.1"/>
    </source>
</evidence>
<dbReference type="GO" id="GO:0016874">
    <property type="term" value="F:ligase activity"/>
    <property type="evidence" value="ECO:0007669"/>
    <property type="project" value="UniProtKB-KW"/>
</dbReference>
<organism evidence="3 4">
    <name type="scientific">Knoellia subterranea KCTC 19937</name>
    <dbReference type="NCBI Taxonomy" id="1385521"/>
    <lineage>
        <taxon>Bacteria</taxon>
        <taxon>Bacillati</taxon>
        <taxon>Actinomycetota</taxon>
        <taxon>Actinomycetes</taxon>
        <taxon>Micrococcales</taxon>
        <taxon>Intrasporangiaceae</taxon>
        <taxon>Knoellia</taxon>
    </lineage>
</organism>
<dbReference type="PROSITE" id="PS50975">
    <property type="entry name" value="ATP_GRASP"/>
    <property type="match status" value="1"/>
</dbReference>
<dbReference type="GO" id="GO:0046872">
    <property type="term" value="F:metal ion binding"/>
    <property type="evidence" value="ECO:0007669"/>
    <property type="project" value="InterPro"/>
</dbReference>